<keyword evidence="1" id="KW-1133">Transmembrane helix</keyword>
<reference evidence="3 4" key="1">
    <citation type="submission" date="2016-04" db="EMBL/GenBank/DDBJ databases">
        <title>Draft Genome Sequences of Staphylococcus capitis Strain H36, S. capitis Strain H65, S. cohnii Strain H62, S. hominis Strain H69, Mycobacterium iranicum Strain H39, Plantibacter sp. Strain H53, Pseudomonas oryzihabitans Strain H72, and Microbacterium sp. Strain H83, isolated from residential settings.</title>
        <authorList>
            <person name="Lymperopoulou D."/>
            <person name="Adams R.I."/>
            <person name="Lindow S."/>
            <person name="Coil D.A."/>
            <person name="Jospin G."/>
            <person name="Eisen J.A."/>
        </authorList>
    </citation>
    <scope>NUCLEOTIDE SEQUENCE [LARGE SCALE GENOMIC DNA]</scope>
    <source>
        <strain evidence="3 4">H39</strain>
    </source>
</reference>
<dbReference type="AlphaFoldDB" id="A0A178LU25"/>
<name>A0A178LU25_MYCIR</name>
<dbReference type="Proteomes" id="UP000078396">
    <property type="component" value="Unassembled WGS sequence"/>
</dbReference>
<keyword evidence="1" id="KW-0472">Membrane</keyword>
<feature type="transmembrane region" description="Helical" evidence="1">
    <location>
        <begin position="75"/>
        <end position="94"/>
    </location>
</feature>
<organism evidence="3 4">
    <name type="scientific">Mycolicibacterium iranicum</name>
    <name type="common">Mycobacterium iranicum</name>
    <dbReference type="NCBI Taxonomy" id="912594"/>
    <lineage>
        <taxon>Bacteria</taxon>
        <taxon>Bacillati</taxon>
        <taxon>Actinomycetota</taxon>
        <taxon>Actinomycetes</taxon>
        <taxon>Mycobacteriales</taxon>
        <taxon>Mycobacteriaceae</taxon>
        <taxon>Mycolicibacterium</taxon>
    </lineage>
</organism>
<proteinExistence type="predicted"/>
<feature type="transmembrane region" description="Helical" evidence="1">
    <location>
        <begin position="272"/>
        <end position="291"/>
    </location>
</feature>
<feature type="transmembrane region" description="Helical" evidence="1">
    <location>
        <begin position="352"/>
        <end position="371"/>
    </location>
</feature>
<accession>A0A178LU25</accession>
<evidence type="ECO:0000259" key="2">
    <source>
        <dbReference type="Pfam" id="PF01757"/>
    </source>
</evidence>
<keyword evidence="3" id="KW-0012">Acyltransferase</keyword>
<comment type="caution">
    <text evidence="3">The sequence shown here is derived from an EMBL/GenBank/DDBJ whole genome shotgun (WGS) entry which is preliminary data.</text>
</comment>
<feature type="transmembrane region" description="Helical" evidence="1">
    <location>
        <begin position="208"/>
        <end position="228"/>
    </location>
</feature>
<protein>
    <submittedName>
        <fullName evidence="3">Acyltransferase</fullName>
    </submittedName>
</protein>
<dbReference type="InterPro" id="IPR002656">
    <property type="entry name" value="Acyl_transf_3_dom"/>
</dbReference>
<feature type="transmembrane region" description="Helical" evidence="1">
    <location>
        <begin position="326"/>
        <end position="346"/>
    </location>
</feature>
<evidence type="ECO:0000313" key="3">
    <source>
        <dbReference type="EMBL" id="OAN37602.1"/>
    </source>
</evidence>
<dbReference type="Pfam" id="PF01757">
    <property type="entry name" value="Acyl_transf_3"/>
    <property type="match status" value="1"/>
</dbReference>
<keyword evidence="1" id="KW-0812">Transmembrane</keyword>
<evidence type="ECO:0000313" key="4">
    <source>
        <dbReference type="Proteomes" id="UP000078396"/>
    </source>
</evidence>
<feature type="transmembrane region" description="Helical" evidence="1">
    <location>
        <begin position="106"/>
        <end position="131"/>
    </location>
</feature>
<evidence type="ECO:0000256" key="1">
    <source>
        <dbReference type="SAM" id="Phobius"/>
    </source>
</evidence>
<feature type="transmembrane region" description="Helical" evidence="1">
    <location>
        <begin position="182"/>
        <end position="201"/>
    </location>
</feature>
<dbReference type="GO" id="GO:0016747">
    <property type="term" value="F:acyltransferase activity, transferring groups other than amino-acyl groups"/>
    <property type="evidence" value="ECO:0007669"/>
    <property type="project" value="InterPro"/>
</dbReference>
<keyword evidence="3" id="KW-0808">Transferase</keyword>
<gene>
    <name evidence="3" type="ORF">A4X20_21970</name>
</gene>
<feature type="transmembrane region" description="Helical" evidence="1">
    <location>
        <begin position="297"/>
        <end position="314"/>
    </location>
</feature>
<feature type="transmembrane region" description="Helical" evidence="1">
    <location>
        <begin position="44"/>
        <end position="63"/>
    </location>
</feature>
<dbReference type="RefSeq" id="WP_064282464.1">
    <property type="nucleotide sequence ID" value="NZ_LWCS01000026.1"/>
</dbReference>
<dbReference type="OrthoDB" id="9796461at2"/>
<dbReference type="EMBL" id="LWCS01000026">
    <property type="protein sequence ID" value="OAN37602.1"/>
    <property type="molecule type" value="Genomic_DNA"/>
</dbReference>
<feature type="domain" description="Acyltransferase 3" evidence="2">
    <location>
        <begin position="37"/>
        <end position="365"/>
    </location>
</feature>
<sequence>MSANPDVAGEDGGVGRWTNSLGRARRTLADEFDPRRNALNAWRLALATGVVLWHSWLITGRQISFEPAHQLLRDVWVDGFFAISGFLITSSWFNRPRLWEYFVARGLRLLPAFWVCLVVVAFVIAPVAVGIQGGSPGRLLSSSGPIDYVLQNSALMVKLNNIDGTPLGVPRPGEWNSSLWTLYWEALCYLAIAILGVLGLLRRRWVIPVLLVVAVIWSMRVPSMSAIVEAPPGKGPPIDAATQVLIAQEAAARFALMFLAGALLYQLREAIPARWSLVALSVAIVLAASALPNYRVVAAFALAYALIVSGALIRHPRLRLRTDLSYGVYIYAFPMQQLLIICGLAFLAPPVFALIATAVTLPLAAMSWFLVEKPAMALKRRLGRSAARDG</sequence>
<feature type="transmembrane region" description="Helical" evidence="1">
    <location>
        <begin position="240"/>
        <end position="265"/>
    </location>
</feature>